<dbReference type="SUPFAM" id="SSF53850">
    <property type="entry name" value="Periplasmic binding protein-like II"/>
    <property type="match status" value="1"/>
</dbReference>
<comment type="similarity">
    <text evidence="1">Belongs to the LysR transcriptional regulatory family.</text>
</comment>
<dbReference type="InterPro" id="IPR000847">
    <property type="entry name" value="LysR_HTH_N"/>
</dbReference>
<evidence type="ECO:0000256" key="2">
    <source>
        <dbReference type="ARBA" id="ARBA00023015"/>
    </source>
</evidence>
<dbReference type="Pfam" id="PF00126">
    <property type="entry name" value="HTH_1"/>
    <property type="match status" value="1"/>
</dbReference>
<sequence length="297" mass="33992">MEFREIATFLQAAKLQSFSKAASQLGYSQAAVTIQIKQLERELGVHLFDRIGKQTTLTHQGQVFYGYASAIMRDLAQAKDAMADPVQLTGQLCLGTIESICSSIFPELLTEYHRLHPDVKVSIITDSPDRLLKQMNANAIDIVYFLDKRIYDCKWKKVMEQPEQILFAASADHPLASRKRPLSLTEILSYPFVLTEKDASYRFILDQYLASEGITLHPFLETGNTDFILKFLQHNQGISFLPAFTVRQAVEDGRLCILNAKDFHIQTWRQIVYHRDKWVTREMAEFLKLASQPHSSF</sequence>
<protein>
    <submittedName>
        <fullName evidence="6">LysR family transcriptional regulator</fullName>
    </submittedName>
</protein>
<keyword evidence="3" id="KW-0238">DNA-binding</keyword>
<evidence type="ECO:0000313" key="7">
    <source>
        <dbReference type="Proteomes" id="UP001600894"/>
    </source>
</evidence>
<dbReference type="PANTHER" id="PTHR30126">
    <property type="entry name" value="HTH-TYPE TRANSCRIPTIONAL REGULATOR"/>
    <property type="match status" value="1"/>
</dbReference>
<dbReference type="PANTHER" id="PTHR30126:SF100">
    <property type="entry name" value="LYSR-FAMILY TRANSCRIPTIONAL REGULATOR"/>
    <property type="match status" value="1"/>
</dbReference>
<dbReference type="Proteomes" id="UP001600894">
    <property type="component" value="Unassembled WGS sequence"/>
</dbReference>
<dbReference type="RefSeq" id="WP_178301627.1">
    <property type="nucleotide sequence ID" value="NZ_BAABXL010000001.1"/>
</dbReference>
<dbReference type="Gene3D" id="3.40.190.290">
    <property type="match status" value="1"/>
</dbReference>
<dbReference type="CDD" id="cd05466">
    <property type="entry name" value="PBP2_LTTR_substrate"/>
    <property type="match status" value="1"/>
</dbReference>
<gene>
    <name evidence="6" type="ORF">F130042H8_28270</name>
</gene>
<evidence type="ECO:0000259" key="5">
    <source>
        <dbReference type="PROSITE" id="PS50931"/>
    </source>
</evidence>
<evidence type="ECO:0000313" key="6">
    <source>
        <dbReference type="EMBL" id="GAA6269767.1"/>
    </source>
</evidence>
<dbReference type="SUPFAM" id="SSF46785">
    <property type="entry name" value="Winged helix' DNA-binding domain"/>
    <property type="match status" value="1"/>
</dbReference>
<feature type="domain" description="HTH lysR-type" evidence="5">
    <location>
        <begin position="1"/>
        <end position="58"/>
    </location>
</feature>
<evidence type="ECO:0000256" key="4">
    <source>
        <dbReference type="ARBA" id="ARBA00023163"/>
    </source>
</evidence>
<dbReference type="PRINTS" id="PR00039">
    <property type="entry name" value="HTHLYSR"/>
</dbReference>
<organism evidence="6 7">
    <name type="scientific">Enterocloster alcoholdehydrogenati</name>
    <dbReference type="NCBI Taxonomy" id="2547410"/>
    <lineage>
        <taxon>Bacteria</taxon>
        <taxon>Bacillati</taxon>
        <taxon>Bacillota</taxon>
        <taxon>Clostridia</taxon>
        <taxon>Lachnospirales</taxon>
        <taxon>Lachnospiraceae</taxon>
        <taxon>Enterocloster</taxon>
    </lineage>
</organism>
<dbReference type="InterPro" id="IPR036388">
    <property type="entry name" value="WH-like_DNA-bd_sf"/>
</dbReference>
<dbReference type="InterPro" id="IPR036390">
    <property type="entry name" value="WH_DNA-bd_sf"/>
</dbReference>
<keyword evidence="4" id="KW-0804">Transcription</keyword>
<dbReference type="InterPro" id="IPR005119">
    <property type="entry name" value="LysR_subst-bd"/>
</dbReference>
<proteinExistence type="inferred from homology"/>
<accession>A0ABQ0B0J1</accession>
<name>A0ABQ0B0J1_9FIRM</name>
<keyword evidence="2" id="KW-0805">Transcription regulation</keyword>
<evidence type="ECO:0000256" key="1">
    <source>
        <dbReference type="ARBA" id="ARBA00009437"/>
    </source>
</evidence>
<dbReference type="Pfam" id="PF03466">
    <property type="entry name" value="LysR_substrate"/>
    <property type="match status" value="1"/>
</dbReference>
<keyword evidence="7" id="KW-1185">Reference proteome</keyword>
<dbReference type="Gene3D" id="1.10.10.10">
    <property type="entry name" value="Winged helix-like DNA-binding domain superfamily/Winged helix DNA-binding domain"/>
    <property type="match status" value="1"/>
</dbReference>
<reference evidence="6 7" key="1">
    <citation type="submission" date="2024-04" db="EMBL/GenBank/DDBJ databases">
        <title>Defined microbial consortia suppress multidrug-resistant proinflammatory Enterobacteriaceae via ecological control.</title>
        <authorList>
            <person name="Furuichi M."/>
            <person name="Kawaguchi T."/>
            <person name="Pust M."/>
            <person name="Yasuma K."/>
            <person name="Plichta D."/>
            <person name="Hasegawa N."/>
            <person name="Ohya T."/>
            <person name="Bhattarai S."/>
            <person name="Sasajima S."/>
            <person name="Aoto Y."/>
            <person name="Tuganbaev T."/>
            <person name="Yaginuma M."/>
            <person name="Ueda M."/>
            <person name="Okahashi N."/>
            <person name="Amafuji K."/>
            <person name="Kiridooshi Y."/>
            <person name="Sugita K."/>
            <person name="Strazar M."/>
            <person name="Skelly A."/>
            <person name="Suda W."/>
            <person name="Hattori M."/>
            <person name="Nakamoto N."/>
            <person name="Caballero S."/>
            <person name="Norman J."/>
            <person name="Olle B."/>
            <person name="Tanoue T."/>
            <person name="Arita M."/>
            <person name="Bucci V."/>
            <person name="Atarashi K."/>
            <person name="Xavier R."/>
            <person name="Honda K."/>
        </authorList>
    </citation>
    <scope>NUCLEOTIDE SEQUENCE [LARGE SCALE GENOMIC DNA]</scope>
    <source>
        <strain evidence="7">f13</strain>
    </source>
</reference>
<comment type="caution">
    <text evidence="6">The sequence shown here is derived from an EMBL/GenBank/DDBJ whole genome shotgun (WGS) entry which is preliminary data.</text>
</comment>
<evidence type="ECO:0000256" key="3">
    <source>
        <dbReference type="ARBA" id="ARBA00023125"/>
    </source>
</evidence>
<dbReference type="PROSITE" id="PS50931">
    <property type="entry name" value="HTH_LYSR"/>
    <property type="match status" value="1"/>
</dbReference>
<dbReference type="EMBL" id="BAABXL010000001">
    <property type="protein sequence ID" value="GAA6269767.1"/>
    <property type="molecule type" value="Genomic_DNA"/>
</dbReference>